<dbReference type="InterPro" id="IPR001810">
    <property type="entry name" value="F-box_dom"/>
</dbReference>
<evidence type="ECO:0000313" key="2">
    <source>
        <dbReference type="EMBL" id="KZV98569.1"/>
    </source>
</evidence>
<dbReference type="EMBL" id="KV425917">
    <property type="protein sequence ID" value="KZV98569.1"/>
    <property type="molecule type" value="Genomic_DNA"/>
</dbReference>
<name>A0A166B7F6_EXIGL</name>
<protein>
    <recommendedName>
        <fullName evidence="1">F-box domain-containing protein</fullName>
    </recommendedName>
</protein>
<dbReference type="InParanoid" id="A0A166B7F6"/>
<accession>A0A166B7F6</accession>
<keyword evidence="3" id="KW-1185">Reference proteome</keyword>
<dbReference type="OrthoDB" id="3365698at2759"/>
<gene>
    <name evidence="2" type="ORF">EXIGLDRAFT_746571</name>
</gene>
<feature type="domain" description="F-box" evidence="1">
    <location>
        <begin position="85"/>
        <end position="127"/>
    </location>
</feature>
<evidence type="ECO:0000313" key="3">
    <source>
        <dbReference type="Proteomes" id="UP000077266"/>
    </source>
</evidence>
<dbReference type="AlphaFoldDB" id="A0A166B7F6"/>
<dbReference type="Pfam" id="PF00646">
    <property type="entry name" value="F-box"/>
    <property type="match status" value="1"/>
</dbReference>
<dbReference type="SMART" id="SM00256">
    <property type="entry name" value="FBOX"/>
    <property type="match status" value="1"/>
</dbReference>
<proteinExistence type="predicted"/>
<evidence type="ECO:0000259" key="1">
    <source>
        <dbReference type="SMART" id="SM00256"/>
    </source>
</evidence>
<dbReference type="Proteomes" id="UP000077266">
    <property type="component" value="Unassembled WGS sequence"/>
</dbReference>
<sequence length="574" mass="64460">MQLQPVLPIDRFNTLQLAVHDACVAATATLALQSDVHFAEQIRVSRPAQNGSPTTVFSLVLDAVWSGLQNYAQQQNVLHSAATRVVPEIMCEIFAYLSFEDRISTSHVCHKWRDASLAFPARLWSTVPDTTRLRDMESLLARTGARGLPVDLMRVYRDGSDQIPSDFGAKIIASHMFHIRTLKLCMGACSFDQVCKLADALHTAAPLVRTFCLLSLPYNANEDRMFLAWQNVFAGNAPLLQHVELHNCWRYLFLFGDFSSIRSIALLGVPFYAGCPAWQALHAFPSLEKLEILGTPYPRRNDEKIVLPDTVTHLAMTVDIGKDLARLDLTVIDIILSVYISVSSLHLDELATPLAATEIEPFLRDPFHPHSMVVTYGTLGHYAWRCKLGFSVLEQEDDTTTRPPKMRTFLDVDQYAFSHPPIWKSTFGGVTALVLYVGSYKDVNWPKMDFAVCGNIKELTIQHLRWDTDNIADPIPGGMTFPGLRILTLLTTSSEATSRGDETRQTFDFDDLAELTRRLSYTAQTLEQLRLRGLDFVPRSGLYDIADDVRFEEGGAEAPDLQQSPARWMYEVDT</sequence>
<dbReference type="InterPro" id="IPR036047">
    <property type="entry name" value="F-box-like_dom_sf"/>
</dbReference>
<dbReference type="SUPFAM" id="SSF81383">
    <property type="entry name" value="F-box domain"/>
    <property type="match status" value="1"/>
</dbReference>
<dbReference type="Gene3D" id="1.20.1280.50">
    <property type="match status" value="1"/>
</dbReference>
<reference evidence="2 3" key="1">
    <citation type="journal article" date="2016" name="Mol. Biol. Evol.">
        <title>Comparative Genomics of Early-Diverging Mushroom-Forming Fungi Provides Insights into the Origins of Lignocellulose Decay Capabilities.</title>
        <authorList>
            <person name="Nagy L.G."/>
            <person name="Riley R."/>
            <person name="Tritt A."/>
            <person name="Adam C."/>
            <person name="Daum C."/>
            <person name="Floudas D."/>
            <person name="Sun H."/>
            <person name="Yadav J.S."/>
            <person name="Pangilinan J."/>
            <person name="Larsson K.H."/>
            <person name="Matsuura K."/>
            <person name="Barry K."/>
            <person name="Labutti K."/>
            <person name="Kuo R."/>
            <person name="Ohm R.A."/>
            <person name="Bhattacharya S.S."/>
            <person name="Shirouzu T."/>
            <person name="Yoshinaga Y."/>
            <person name="Martin F.M."/>
            <person name="Grigoriev I.V."/>
            <person name="Hibbett D.S."/>
        </authorList>
    </citation>
    <scope>NUCLEOTIDE SEQUENCE [LARGE SCALE GENOMIC DNA]</scope>
    <source>
        <strain evidence="2 3">HHB12029</strain>
    </source>
</reference>
<organism evidence="2 3">
    <name type="scientific">Exidia glandulosa HHB12029</name>
    <dbReference type="NCBI Taxonomy" id="1314781"/>
    <lineage>
        <taxon>Eukaryota</taxon>
        <taxon>Fungi</taxon>
        <taxon>Dikarya</taxon>
        <taxon>Basidiomycota</taxon>
        <taxon>Agaricomycotina</taxon>
        <taxon>Agaricomycetes</taxon>
        <taxon>Auriculariales</taxon>
        <taxon>Exidiaceae</taxon>
        <taxon>Exidia</taxon>
    </lineage>
</organism>